<dbReference type="Gene3D" id="2.40.160.20">
    <property type="match status" value="1"/>
</dbReference>
<dbReference type="RefSeq" id="WP_058471405.1">
    <property type="nucleotide sequence ID" value="NZ_CAAAIC010000015.1"/>
</dbReference>
<proteinExistence type="predicted"/>
<keyword evidence="1 2" id="KW-0732">Signal</keyword>
<reference evidence="4 5" key="1">
    <citation type="submission" date="2015-11" db="EMBL/GenBank/DDBJ databases">
        <title>Genomic analysis of 38 Legionella species identifies large and diverse effector repertoires.</title>
        <authorList>
            <person name="Burstein D."/>
            <person name="Amaro F."/>
            <person name="Zusman T."/>
            <person name="Lifshitz Z."/>
            <person name="Cohen O."/>
            <person name="Gilbert J.A."/>
            <person name="Pupko T."/>
            <person name="Shuman H.A."/>
            <person name="Segal G."/>
        </authorList>
    </citation>
    <scope>NUCLEOTIDE SEQUENCE [LARGE SCALE GENOMIC DNA]</scope>
    <source>
        <strain evidence="4 5">BL-540</strain>
    </source>
</reference>
<dbReference type="InterPro" id="IPR027385">
    <property type="entry name" value="Beta-barrel_OMP"/>
</dbReference>
<organism evidence="4 5">
    <name type="scientific">Legionella jordanis</name>
    <dbReference type="NCBI Taxonomy" id="456"/>
    <lineage>
        <taxon>Bacteria</taxon>
        <taxon>Pseudomonadati</taxon>
        <taxon>Pseudomonadota</taxon>
        <taxon>Gammaproteobacteria</taxon>
        <taxon>Legionellales</taxon>
        <taxon>Legionellaceae</taxon>
        <taxon>Legionella</taxon>
    </lineage>
</organism>
<dbReference type="STRING" id="456.Ljor_1979"/>
<dbReference type="AlphaFoldDB" id="A0A0W0VDH2"/>
<feature type="domain" description="Outer membrane protein beta-barrel" evidence="3">
    <location>
        <begin position="8"/>
        <end position="247"/>
    </location>
</feature>
<dbReference type="SUPFAM" id="SSF56925">
    <property type="entry name" value="OMPA-like"/>
    <property type="match status" value="1"/>
</dbReference>
<sequence length="250" mass="27459">MSIKKLVIAATSFLLSASALADPYDNYLHQQSGVPFFATLSIGPAWVGGGDKKNVRLEPDVVKTYTINSNTDEISGIIELFAGYACHFNESFITQLGLEVAVTSSSNLTGDVWEDANPNFNNFTYTYKVRHQHIAAKAKFIGDLDYMLPYFSVGLGYGMNNSSNFSISPKIYPEIPAPPFGNNDQSAFTYSLGAGLDMPVTDNFQIGIGYEFLNWGKTQLAPAWGQTTNSVLSLSNLYTQQFLINFTYLA</sequence>
<dbReference type="PATRIC" id="fig|456.5.peg.2105"/>
<dbReference type="Proteomes" id="UP000055035">
    <property type="component" value="Unassembled WGS sequence"/>
</dbReference>
<feature type="chain" id="PRO_5006914677" description="Outer membrane protein beta-barrel domain-containing protein" evidence="2">
    <location>
        <begin position="22"/>
        <end position="250"/>
    </location>
</feature>
<feature type="signal peptide" evidence="2">
    <location>
        <begin position="1"/>
        <end position="21"/>
    </location>
</feature>
<dbReference type="InterPro" id="IPR011250">
    <property type="entry name" value="OMP/PagP_B-barrel"/>
</dbReference>
<evidence type="ECO:0000256" key="2">
    <source>
        <dbReference type="SAM" id="SignalP"/>
    </source>
</evidence>
<protein>
    <recommendedName>
        <fullName evidence="3">Outer membrane protein beta-barrel domain-containing protein</fullName>
    </recommendedName>
</protein>
<dbReference type="Pfam" id="PF13505">
    <property type="entry name" value="OMP_b-brl"/>
    <property type="match status" value="1"/>
</dbReference>
<dbReference type="EMBL" id="LNYJ01000011">
    <property type="protein sequence ID" value="KTD17673.1"/>
    <property type="molecule type" value="Genomic_DNA"/>
</dbReference>
<evidence type="ECO:0000259" key="3">
    <source>
        <dbReference type="Pfam" id="PF13505"/>
    </source>
</evidence>
<evidence type="ECO:0000313" key="4">
    <source>
        <dbReference type="EMBL" id="KTD17673.1"/>
    </source>
</evidence>
<comment type="caution">
    <text evidence="4">The sequence shown here is derived from an EMBL/GenBank/DDBJ whole genome shotgun (WGS) entry which is preliminary data.</text>
</comment>
<gene>
    <name evidence="4" type="ORF">Ljor_1979</name>
</gene>
<name>A0A0W0VDH2_9GAMM</name>
<keyword evidence="5" id="KW-1185">Reference proteome</keyword>
<evidence type="ECO:0000256" key="1">
    <source>
        <dbReference type="ARBA" id="ARBA00022729"/>
    </source>
</evidence>
<accession>A0A0W0VDH2</accession>
<dbReference type="OrthoDB" id="5647782at2"/>
<evidence type="ECO:0000313" key="5">
    <source>
        <dbReference type="Proteomes" id="UP000055035"/>
    </source>
</evidence>